<dbReference type="EMBL" id="HG723770">
    <property type="protein sequence ID" value="CDJ66734.1"/>
    <property type="molecule type" value="Genomic_DNA"/>
</dbReference>
<feature type="region of interest" description="Disordered" evidence="2">
    <location>
        <begin position="1594"/>
        <end position="1614"/>
    </location>
</feature>
<evidence type="ECO:0000256" key="2">
    <source>
        <dbReference type="SAM" id="MobiDB-lite"/>
    </source>
</evidence>
<dbReference type="VEuPathDB" id="ToxoDB:ENH_00026190"/>
<dbReference type="GeneID" id="25472788"/>
<dbReference type="GO" id="GO:0005929">
    <property type="term" value="C:cilium"/>
    <property type="evidence" value="ECO:0007669"/>
    <property type="project" value="TreeGrafter"/>
</dbReference>
<name>U6MW70_9EIME</name>
<dbReference type="InterPro" id="IPR013783">
    <property type="entry name" value="Ig-like_fold"/>
</dbReference>
<evidence type="ECO:0000256" key="1">
    <source>
        <dbReference type="SAM" id="Coils"/>
    </source>
</evidence>
<dbReference type="GO" id="GO:0015631">
    <property type="term" value="F:tubulin binding"/>
    <property type="evidence" value="ECO:0007669"/>
    <property type="project" value="TreeGrafter"/>
</dbReference>
<accession>U6MW70</accession>
<dbReference type="GO" id="GO:0005737">
    <property type="term" value="C:cytoplasm"/>
    <property type="evidence" value="ECO:0007669"/>
    <property type="project" value="TreeGrafter"/>
</dbReference>
<feature type="compositionally biased region" description="Low complexity" evidence="2">
    <location>
        <begin position="1598"/>
        <end position="1610"/>
    </location>
</feature>
<feature type="region of interest" description="Disordered" evidence="2">
    <location>
        <begin position="1695"/>
        <end position="1714"/>
    </location>
</feature>
<keyword evidence="1" id="KW-0175">Coiled coil</keyword>
<evidence type="ECO:0000313" key="4">
    <source>
        <dbReference type="Proteomes" id="UP000030754"/>
    </source>
</evidence>
<keyword evidence="4" id="KW-1185">Reference proteome</keyword>
<dbReference type="InterPro" id="IPR033304">
    <property type="entry name" value="DLEC1"/>
</dbReference>
<feature type="region of interest" description="Disordered" evidence="2">
    <location>
        <begin position="452"/>
        <end position="478"/>
    </location>
</feature>
<feature type="compositionally biased region" description="Basic and acidic residues" evidence="2">
    <location>
        <begin position="2293"/>
        <end position="2302"/>
    </location>
</feature>
<dbReference type="PANTHER" id="PTHR46348:SF1">
    <property type="entry name" value="DELETED IN LUNG AND ESOPHAGEAL CANCER PROTEIN 1"/>
    <property type="match status" value="1"/>
</dbReference>
<gene>
    <name evidence="3" type="ORF">ENH_00026190</name>
</gene>
<feature type="region of interest" description="Disordered" evidence="2">
    <location>
        <begin position="2144"/>
        <end position="2166"/>
    </location>
</feature>
<dbReference type="Gene3D" id="2.60.40.10">
    <property type="entry name" value="Immunoglobulins"/>
    <property type="match status" value="1"/>
</dbReference>
<proteinExistence type="predicted"/>
<dbReference type="GO" id="GO:0008285">
    <property type="term" value="P:negative regulation of cell population proliferation"/>
    <property type="evidence" value="ECO:0007669"/>
    <property type="project" value="InterPro"/>
</dbReference>
<protein>
    <submittedName>
        <fullName evidence="3">Uncharacterized protein</fullName>
    </submittedName>
</protein>
<feature type="region of interest" description="Disordered" evidence="2">
    <location>
        <begin position="1860"/>
        <end position="1887"/>
    </location>
</feature>
<feature type="region of interest" description="Disordered" evidence="2">
    <location>
        <begin position="2277"/>
        <end position="2302"/>
    </location>
</feature>
<reference evidence="3" key="2">
    <citation type="submission" date="2013-10" db="EMBL/GenBank/DDBJ databases">
        <authorList>
            <person name="Aslett M."/>
        </authorList>
    </citation>
    <scope>NUCLEOTIDE SEQUENCE [LARGE SCALE GENOMIC DNA]</scope>
    <source>
        <strain evidence="3">Houghton</strain>
    </source>
</reference>
<feature type="region of interest" description="Disordered" evidence="2">
    <location>
        <begin position="1351"/>
        <end position="1376"/>
    </location>
</feature>
<organism evidence="3 4">
    <name type="scientific">Eimeria necatrix</name>
    <dbReference type="NCBI Taxonomy" id="51315"/>
    <lineage>
        <taxon>Eukaryota</taxon>
        <taxon>Sar</taxon>
        <taxon>Alveolata</taxon>
        <taxon>Apicomplexa</taxon>
        <taxon>Conoidasida</taxon>
        <taxon>Coccidia</taxon>
        <taxon>Eucoccidiorida</taxon>
        <taxon>Eimeriorina</taxon>
        <taxon>Eimeriidae</taxon>
        <taxon>Eimeria</taxon>
    </lineage>
</organism>
<feature type="region of interest" description="Disordered" evidence="2">
    <location>
        <begin position="1827"/>
        <end position="1846"/>
    </location>
</feature>
<dbReference type="Proteomes" id="UP000030754">
    <property type="component" value="Unassembled WGS sequence"/>
</dbReference>
<evidence type="ECO:0000313" key="3">
    <source>
        <dbReference type="EMBL" id="CDJ66734.1"/>
    </source>
</evidence>
<dbReference type="OrthoDB" id="348811at2759"/>
<dbReference type="RefSeq" id="XP_013435201.1">
    <property type="nucleotide sequence ID" value="XM_013579747.1"/>
</dbReference>
<feature type="compositionally biased region" description="Low complexity" evidence="2">
    <location>
        <begin position="2278"/>
        <end position="2292"/>
    </location>
</feature>
<reference evidence="3" key="1">
    <citation type="submission" date="2013-10" db="EMBL/GenBank/DDBJ databases">
        <title>Genomic analysis of the causative agents of coccidiosis in chickens.</title>
        <authorList>
            <person name="Reid A.J."/>
            <person name="Blake D."/>
            <person name="Billington K."/>
            <person name="Browne H."/>
            <person name="Dunn M."/>
            <person name="Hung S."/>
            <person name="Kawahara F."/>
            <person name="Miranda-Saavedra D."/>
            <person name="Mourier T."/>
            <person name="Nagra H."/>
            <person name="Otto T.D."/>
            <person name="Rawlings N."/>
            <person name="Sanchez A."/>
            <person name="Sanders M."/>
            <person name="Subramaniam C."/>
            <person name="Tay Y."/>
            <person name="Dear P."/>
            <person name="Doerig C."/>
            <person name="Gruber A."/>
            <person name="Parkinson J."/>
            <person name="Shirley M."/>
            <person name="Wan K.L."/>
            <person name="Berriman M."/>
            <person name="Tomley F."/>
            <person name="Pain A."/>
        </authorList>
    </citation>
    <scope>NUCLEOTIDE SEQUENCE [LARGE SCALE GENOMIC DNA]</scope>
    <source>
        <strain evidence="3">Houghton</strain>
    </source>
</reference>
<dbReference type="PANTHER" id="PTHR46348">
    <property type="entry name" value="DELETED IN LUNG AND ESOPHAGEAL CANCER PROTEIN 1"/>
    <property type="match status" value="1"/>
</dbReference>
<feature type="coiled-coil region" evidence="1">
    <location>
        <begin position="1640"/>
        <end position="1667"/>
    </location>
</feature>
<feature type="compositionally biased region" description="Low complexity" evidence="2">
    <location>
        <begin position="1351"/>
        <end position="1360"/>
    </location>
</feature>
<sequence length="2783" mass="297587">MRRASEVKGVLAGNAPQESIVLVGRAFRELLETRARSVQLSVQVFDKVVQGVTYTKKVTLRNRESVGRRMRLEIDPKSPFRISLPKYPGGGVLLDSLAGSCREEQTNPRVSGIVATGMCVQVWVSFCPTPSAPEATGLLELHTEKGAFAIPLLARKEPPSLFSLPRVLDFGAARPGESVAMELCLQNEGGEGTVRALISPHAPGGSKERAVSCCPFLSTKRQPQEAAPLTLKESAKVPYTEWLEDCEEVFTVLREDFLLTRGDRGASLMLRFTPSKPGQFSASLQLISAAQYAPDGEELNILATVELRGFAEAAALTLKEFCGTQWPSHLPFSFMPELCLLPGLMAAESVATKSGGHPHSAFKAEEVKTAASTGEISAEVLAPVGRKMEDYVRFTEAQLFQAVRCLLPRIMDFGCSLIVNVSSGALLSPQAIACPESAHGLSSTNGVKEKIEKDNADKCEESDTVKSKEQGRAGEEDPTELKVRWTPLFAEPDSRCHNAERGGKLIHMECLEAAGDKSPKEWQLLRLQQRVRVTQPKVVALGSGTAGDKLESPTTKRMRPCAVQSVVLRFKNEGLADVWLSVHPNFRALKIFGQSPQPFGYFCVASKEQHVVSPGAKGKLVMRLLPLCCGTMSMDVPLSVFPPKETDIPTLAPLSDATGAPAANGCEEQLRLVFPLCIEVFGPRVSHFWPPQIDFGMVRAHTRTSRALLVRNTSQAPAAVRLRFATADEVSSPAAQHLRPPEDMLPGAFPCHFISSLIRAPSEEPEKAVDTIMSIAAAAGTATTEAKSAGTRAPAAGSADACEARSSKPSATVRCCTKCLCVDESSLCCEPFLRDPLNAADAAAAEAEASAAAAADAKQVSSDSEGEFEENVCAVQQQHLALQQQLAAWRLQHKERKQQLEQERKDLVVVGLSGQLVIYPSYVLLPPGEEGIFLLTIRASHPKVLDTFILVETLEDSQPVAVSLKAKISLPRLRLSSHTVNLPPLFLLRPLLLKQQLTVYNDGDIPIKICWNSPTQVGDTASQQLVLQQEEEQQVAERTVPPTATPAALGPCGLLVTVSPAECIVGSRSFVSLDVSCLGILASPCLVVKAYCQGAGLMLPLQVTFAAACSGASITYALFTEQQLKAAASLLQQKRLPQEGMKVSVQHQHALNALLQKGTEEERQHEQGVCLHGQDLLGAGISSRSRASSVASPRIEDENEVQQRPKGVAATLKAAGIGTWGVLKQQWDSAPHSSERAPEVELPALTVGGESSFLYLLAINDSPIKTTIRLDALTSAHQQQQTQQQEPMLRQQRIRHPSYCEDGRPVGTLMCPDCSSSSSKIYNEVGSSSSREILSSWLAQTDACFTYCTNSSSDSSSSSSARDHNNTSGTKGRTGGVLDSDYLSAEALLVQAASFAAPSEMQHSFLGSLHADRPSFKTAAGVRALQMTAARQRRQQLLRVTDEGLVIIPHPESSCVLQQQQAALLALEMLASLPANFDAALRLALEPSLPSPQQLQQQQQLVQRQAVTLIPLKVPVRGPLLQIPSPQQCLRFRDSMPPLITAQIALQQPSMVEKGQKQLQQKQHSNFTSYRTKTKLMLLKMAAKDPQVAEPAAAVADTTTQQKRQQQCQQGDKEQRITFRIENSSSKWLHVNWILFDIGLWEMQQKLERQLQQAATLREAAIEALRQRVVGTACEAEAAAEAAVGAAAAATSVAAPTTVAPSRKPQRSQPAKTPDLAVLAAEAAAAAAAAAEEASMRATEAAAAAAEFGLLKTNVGWKALGEAATPAKASAAAADGDVIATEPLPNTTLELENSRKHPSLYASPNPLTQTDRKAVAGEAAASAVVSKAATAPQEGPDGVLQDPSLGARRDGLADLVSTDALAPSSAVPGSAQETLPTSSEEKPTANAAAAAAWADRYAELLPPQHCLVSDMMPLSPETRAVAAAAEVLRSQKTAALTGPQTDLQSRAEKRAGQVNEAAVRVYGDAEASPTGLTAHAAGERTIKAVASTQGSATTSLLHSCDNSWSARGRRCSTELPQPSFNADGMLRCPAMKSTKPTASVEAAALAEVAEPAIASVASCHKGIAMPRMEPSEFVLAPYGTIEVSLCCGALQTSPGYHRLRAVGFAVPISTEAAQTGKTAGAAAARDACPVEGKATMACIFSGRRHPKMGKTQSEQSAAGPESKTSDTVCRQHQLQKRFLGCTDVNPSSCPVKQPPNQPLRSLFNDTFEAVYQSQTAGIPAETPETIDAAAGPADAAPSGVAHGSGACLRVPTVLAATPLIVDFTIQTRLPSLRMTFGAESPTAPMEPTAAEPGTEKKTKEDTTGLRTLWFASEEAALPDSENVGSAGWPVTAVSIQKEVILQPASHCHSVTCSVSVKGRSFKLVNAELQQQPQEQKERIQHTGCQRQQNLVAPVQEQMTFTVQRHQQLRLAVELCPPTSEAMAKGDACCSGQLLISYPMAQPSGSTSKNSMLKRLLLLIQKLQQQQIKPQLEALEEQPLFQALLGGVLRVLWPEGDPLTLLLLGFSALQEQHKRGLQGAGQSLLLLQYQKLLQRLDAVLPKVSAAACALLAEKSSCEPFDESAAAAPASSTAASLVSYRTQVVSLVGLSRQAFLLLWAPPEMHGAAGERGWCSYCDPQRPLVIDFQTIHVESRRRPSKVLQVRAVSTTAVDWRVILCGNSNSGNSITKRSSNESEDVENIGTATQQLGLVADNVKATRAFQFSPSQGTLQSMKLGGRKAESSTASIRIRFIPTHVGQYACLYKLAAGTAAPQYFELRGAASTDEEFDVSANLGHLEPPCLASA</sequence>